<protein>
    <submittedName>
        <fullName evidence="1">Uncharacterized protein</fullName>
    </submittedName>
</protein>
<dbReference type="EMBL" id="CP017666">
    <property type="protein sequence ID" value="AWX96419.1"/>
    <property type="molecule type" value="Genomic_DNA"/>
</dbReference>
<evidence type="ECO:0000313" key="2">
    <source>
        <dbReference type="Proteomes" id="UP000250181"/>
    </source>
</evidence>
<dbReference type="Proteomes" id="UP000250181">
    <property type="component" value="Chromosome"/>
</dbReference>
<organism evidence="1 2">
    <name type="scientific">Streptococcus suis</name>
    <dbReference type="NCBI Taxonomy" id="1307"/>
    <lineage>
        <taxon>Bacteria</taxon>
        <taxon>Bacillati</taxon>
        <taxon>Bacillota</taxon>
        <taxon>Bacilli</taxon>
        <taxon>Lactobacillales</taxon>
        <taxon>Streptococcaceae</taxon>
        <taxon>Streptococcus</taxon>
    </lineage>
</organism>
<sequence length="64" mass="7235">MDEYGLADEATFQSMKQGIDQGVQQQKDAYGSMGTKKLMGKEELVKFLKEYRDELKKAVDSIGQ</sequence>
<dbReference type="RefSeq" id="WP_105127780.1">
    <property type="nucleotide sequence ID" value="NZ_CP017666.1"/>
</dbReference>
<name>A0AAD0KXY2_STRSU</name>
<accession>A0AAD0KXY2</accession>
<reference evidence="1 2" key="1">
    <citation type="submission" date="2016-10" db="EMBL/GenBank/DDBJ databases">
        <authorList>
            <person name="Zou G."/>
            <person name="Zhou R."/>
        </authorList>
    </citation>
    <scope>NUCLEOTIDE SEQUENCE [LARGE SCALE GENOMIC DNA]</scope>
    <source>
        <strain evidence="1 2">0061</strain>
    </source>
</reference>
<dbReference type="AlphaFoldDB" id="A0AAD0KXY2"/>
<proteinExistence type="predicted"/>
<gene>
    <name evidence="1" type="ORF">BKM66_09790</name>
</gene>
<evidence type="ECO:0000313" key="1">
    <source>
        <dbReference type="EMBL" id="AWX96419.1"/>
    </source>
</evidence>